<proteinExistence type="predicted"/>
<comment type="caution">
    <text evidence="1">The sequence shown here is derived from an EMBL/GenBank/DDBJ whole genome shotgun (WGS) entry which is preliminary data.</text>
</comment>
<evidence type="ECO:0000313" key="2">
    <source>
        <dbReference type="Proteomes" id="UP000789366"/>
    </source>
</evidence>
<dbReference type="EMBL" id="CAJVPW010023669">
    <property type="protein sequence ID" value="CAG8702073.1"/>
    <property type="molecule type" value="Genomic_DNA"/>
</dbReference>
<keyword evidence="2" id="KW-1185">Reference proteome</keyword>
<sequence length="89" mass="9924">LLYKPINPDPSERFVMPTLLIAQIAFRLAKIDLSINAKAASLKENECTYFGNLLGESLWQSCISLKDNLPILENSQSLVQYASVLPQTL</sequence>
<organism evidence="1 2">
    <name type="scientific">Cetraspora pellucida</name>
    <dbReference type="NCBI Taxonomy" id="1433469"/>
    <lineage>
        <taxon>Eukaryota</taxon>
        <taxon>Fungi</taxon>
        <taxon>Fungi incertae sedis</taxon>
        <taxon>Mucoromycota</taxon>
        <taxon>Glomeromycotina</taxon>
        <taxon>Glomeromycetes</taxon>
        <taxon>Diversisporales</taxon>
        <taxon>Gigasporaceae</taxon>
        <taxon>Cetraspora</taxon>
    </lineage>
</organism>
<feature type="non-terminal residue" evidence="1">
    <location>
        <position position="89"/>
    </location>
</feature>
<gene>
    <name evidence="1" type="ORF">SPELUC_LOCUS11326</name>
</gene>
<evidence type="ECO:0000313" key="1">
    <source>
        <dbReference type="EMBL" id="CAG8702073.1"/>
    </source>
</evidence>
<reference evidence="1" key="1">
    <citation type="submission" date="2021-06" db="EMBL/GenBank/DDBJ databases">
        <authorList>
            <person name="Kallberg Y."/>
            <person name="Tangrot J."/>
            <person name="Rosling A."/>
        </authorList>
    </citation>
    <scope>NUCLEOTIDE SEQUENCE</scope>
    <source>
        <strain evidence="1">28 12/20/2015</strain>
    </source>
</reference>
<protein>
    <submittedName>
        <fullName evidence="1">16221_t:CDS:1</fullName>
    </submittedName>
</protein>
<name>A0ACA9PBS7_9GLOM</name>
<dbReference type="Proteomes" id="UP000789366">
    <property type="component" value="Unassembled WGS sequence"/>
</dbReference>
<accession>A0ACA9PBS7</accession>
<feature type="non-terminal residue" evidence="1">
    <location>
        <position position="1"/>
    </location>
</feature>